<name>A0A6M4IRN7_9BACT</name>
<dbReference type="EMBL" id="CP053085">
    <property type="protein sequence ID" value="QJR36409.1"/>
    <property type="molecule type" value="Genomic_DNA"/>
</dbReference>
<dbReference type="Proteomes" id="UP000500938">
    <property type="component" value="Chromosome"/>
</dbReference>
<feature type="signal peptide" evidence="1">
    <location>
        <begin position="1"/>
        <end position="29"/>
    </location>
</feature>
<keyword evidence="1" id="KW-0732">Signal</keyword>
<sequence>MIARNDRPRRLTPLGMAVAITCTSSLALAQSSVPKAQSRTNVNTWAVMAGLSQPILFGGGNVEVEYLTRNFVVGWSHGAALQIDRFESGVSDADKAEQATLRMPWTTGPSLGYRITNRLNVTLDLKAHRVKASLPGGSATSYSVYTVGPAVGYNQPIGQRWFIQPLLRWWPTVGTSLTDDTAPLRRADGSLYQHKALDLGFVPNVKIGFRF</sequence>
<dbReference type="KEGG" id="ggr:HKW67_13290"/>
<evidence type="ECO:0000313" key="3">
    <source>
        <dbReference type="Proteomes" id="UP000500938"/>
    </source>
</evidence>
<gene>
    <name evidence="2" type="ORF">HKW67_13290</name>
</gene>
<reference evidence="2 3" key="1">
    <citation type="submission" date="2020-05" db="EMBL/GenBank/DDBJ databases">
        <title>Complete genome sequence of Gemmatimonas greenlandica TET16.</title>
        <authorList>
            <person name="Zeng Y."/>
        </authorList>
    </citation>
    <scope>NUCLEOTIDE SEQUENCE [LARGE SCALE GENOMIC DNA]</scope>
    <source>
        <strain evidence="2 3">TET16</strain>
    </source>
</reference>
<protein>
    <recommendedName>
        <fullName evidence="4">Outer membrane protein beta-barrel domain-containing protein</fullName>
    </recommendedName>
</protein>
<proteinExistence type="predicted"/>
<keyword evidence="3" id="KW-1185">Reference proteome</keyword>
<dbReference type="RefSeq" id="WP_171225841.1">
    <property type="nucleotide sequence ID" value="NZ_CP053085.1"/>
</dbReference>
<feature type="chain" id="PRO_5026776682" description="Outer membrane protein beta-barrel domain-containing protein" evidence="1">
    <location>
        <begin position="30"/>
        <end position="211"/>
    </location>
</feature>
<dbReference type="AlphaFoldDB" id="A0A6M4IRN7"/>
<evidence type="ECO:0000256" key="1">
    <source>
        <dbReference type="SAM" id="SignalP"/>
    </source>
</evidence>
<accession>A0A6M4IRN7</accession>
<organism evidence="2 3">
    <name type="scientific">Gemmatimonas groenlandica</name>
    <dbReference type="NCBI Taxonomy" id="2732249"/>
    <lineage>
        <taxon>Bacteria</taxon>
        <taxon>Pseudomonadati</taxon>
        <taxon>Gemmatimonadota</taxon>
        <taxon>Gemmatimonadia</taxon>
        <taxon>Gemmatimonadales</taxon>
        <taxon>Gemmatimonadaceae</taxon>
        <taxon>Gemmatimonas</taxon>
    </lineage>
</organism>
<evidence type="ECO:0000313" key="2">
    <source>
        <dbReference type="EMBL" id="QJR36409.1"/>
    </source>
</evidence>
<evidence type="ECO:0008006" key="4">
    <source>
        <dbReference type="Google" id="ProtNLM"/>
    </source>
</evidence>